<dbReference type="InterPro" id="IPR000843">
    <property type="entry name" value="HTH_LacI"/>
</dbReference>
<dbReference type="AlphaFoldDB" id="A0A5J5IN45"/>
<organism evidence="5 6">
    <name type="scientific">Microbacterium radiodurans</name>
    <dbReference type="NCBI Taxonomy" id="661398"/>
    <lineage>
        <taxon>Bacteria</taxon>
        <taxon>Bacillati</taxon>
        <taxon>Actinomycetota</taxon>
        <taxon>Actinomycetes</taxon>
        <taxon>Micrococcales</taxon>
        <taxon>Microbacteriaceae</taxon>
        <taxon>Microbacterium</taxon>
    </lineage>
</organism>
<dbReference type="InterPro" id="IPR010982">
    <property type="entry name" value="Lambda_DNA-bd_dom_sf"/>
</dbReference>
<name>A0A5J5IN45_9MICO</name>
<dbReference type="Pfam" id="PF13377">
    <property type="entry name" value="Peripla_BP_3"/>
    <property type="match status" value="1"/>
</dbReference>
<dbReference type="PROSITE" id="PS00356">
    <property type="entry name" value="HTH_LACI_1"/>
    <property type="match status" value="1"/>
</dbReference>
<keyword evidence="3" id="KW-0804">Transcription</keyword>
<dbReference type="CDD" id="cd01392">
    <property type="entry name" value="HTH_LacI"/>
    <property type="match status" value="1"/>
</dbReference>
<dbReference type="Gene3D" id="3.40.50.2300">
    <property type="match status" value="2"/>
</dbReference>
<dbReference type="GO" id="GO:0003700">
    <property type="term" value="F:DNA-binding transcription factor activity"/>
    <property type="evidence" value="ECO:0007669"/>
    <property type="project" value="TreeGrafter"/>
</dbReference>
<comment type="caution">
    <text evidence="5">The sequence shown here is derived from an EMBL/GenBank/DDBJ whole genome shotgun (WGS) entry which is preliminary data.</text>
</comment>
<dbReference type="InterPro" id="IPR046335">
    <property type="entry name" value="LacI/GalR-like_sensor"/>
</dbReference>
<evidence type="ECO:0000256" key="1">
    <source>
        <dbReference type="ARBA" id="ARBA00023015"/>
    </source>
</evidence>
<evidence type="ECO:0000256" key="2">
    <source>
        <dbReference type="ARBA" id="ARBA00023125"/>
    </source>
</evidence>
<dbReference type="PANTHER" id="PTHR30146:SF153">
    <property type="entry name" value="LACTOSE OPERON REPRESSOR"/>
    <property type="match status" value="1"/>
</dbReference>
<feature type="domain" description="HTH lacI-type" evidence="4">
    <location>
        <begin position="6"/>
        <end position="60"/>
    </location>
</feature>
<keyword evidence="2" id="KW-0238">DNA-binding</keyword>
<dbReference type="OrthoDB" id="9785139at2"/>
<dbReference type="EMBL" id="VYRZ01000004">
    <property type="protein sequence ID" value="KAA9084129.1"/>
    <property type="molecule type" value="Genomic_DNA"/>
</dbReference>
<gene>
    <name evidence="5" type="ORF">F6B42_14200</name>
</gene>
<dbReference type="SUPFAM" id="SSF47413">
    <property type="entry name" value="lambda repressor-like DNA-binding domains"/>
    <property type="match status" value="1"/>
</dbReference>
<protein>
    <submittedName>
        <fullName evidence="5">LacI family transcriptional regulator</fullName>
    </submittedName>
</protein>
<keyword evidence="6" id="KW-1185">Reference proteome</keyword>
<dbReference type="SUPFAM" id="SSF53822">
    <property type="entry name" value="Periplasmic binding protein-like I"/>
    <property type="match status" value="1"/>
</dbReference>
<dbReference type="SMART" id="SM00354">
    <property type="entry name" value="HTH_LACI"/>
    <property type="match status" value="1"/>
</dbReference>
<sequence>MDGKRPSMADVAARAGVSGQTVSRVVNGSPRVDPATRARVEQAMRDSGYRVHRAARALRTGRTGTIGAVVSTLATVGNSLMLEAVTEAAAKRGYDVALVTIGDSLPAAFARLRDQGVDGVVVVNEASTLAHAADLPSDLRFAVVDSPADDRYLRVETDHAGGAAAATRHLIELGHRAIAHIGGPAASYAAAERERGWRSALAAAGLDAPPVVRGEWSSESGRRALGELIERGKIGHGAASGATAVVVANDQMALGALRALAERGLGVPEDVSVVGFDDVADAANYLPPLTTVRQHFDELGERVVASLVGEAAGGIRSTRATEPAESAEPVAAPSIVPATLVVRASTAPPRR</sequence>
<dbReference type="Gene3D" id="1.10.260.40">
    <property type="entry name" value="lambda repressor-like DNA-binding domains"/>
    <property type="match status" value="1"/>
</dbReference>
<evidence type="ECO:0000313" key="6">
    <source>
        <dbReference type="Proteomes" id="UP000327039"/>
    </source>
</evidence>
<reference evidence="6" key="1">
    <citation type="submission" date="2019-09" db="EMBL/GenBank/DDBJ databases">
        <title>Mumia zhuanghuii sp. nov. isolated from the intestinal contents of plateau pika (Ochotona curzoniae) in the Qinghai-Tibet plateau of China.</title>
        <authorList>
            <person name="Tian Z."/>
        </authorList>
    </citation>
    <scope>NUCLEOTIDE SEQUENCE [LARGE SCALE GENOMIC DNA]</scope>
    <source>
        <strain evidence="6">DSM 25564</strain>
    </source>
</reference>
<dbReference type="CDD" id="cd01574">
    <property type="entry name" value="PBP1_LacI"/>
    <property type="match status" value="1"/>
</dbReference>
<evidence type="ECO:0000259" key="4">
    <source>
        <dbReference type="PROSITE" id="PS50932"/>
    </source>
</evidence>
<accession>A0A5J5IN45</accession>
<dbReference type="InterPro" id="IPR028082">
    <property type="entry name" value="Peripla_BP_I"/>
</dbReference>
<dbReference type="Proteomes" id="UP000327039">
    <property type="component" value="Unassembled WGS sequence"/>
</dbReference>
<evidence type="ECO:0000313" key="5">
    <source>
        <dbReference type="EMBL" id="KAA9084129.1"/>
    </source>
</evidence>
<proteinExistence type="predicted"/>
<keyword evidence="1" id="KW-0805">Transcription regulation</keyword>
<dbReference type="GO" id="GO:0000976">
    <property type="term" value="F:transcription cis-regulatory region binding"/>
    <property type="evidence" value="ECO:0007669"/>
    <property type="project" value="TreeGrafter"/>
</dbReference>
<evidence type="ECO:0000256" key="3">
    <source>
        <dbReference type="ARBA" id="ARBA00023163"/>
    </source>
</evidence>
<dbReference type="Pfam" id="PF00356">
    <property type="entry name" value="LacI"/>
    <property type="match status" value="1"/>
</dbReference>
<dbReference type="PROSITE" id="PS50932">
    <property type="entry name" value="HTH_LACI_2"/>
    <property type="match status" value="1"/>
</dbReference>
<dbReference type="RefSeq" id="WP_150420433.1">
    <property type="nucleotide sequence ID" value="NZ_VYRZ01000004.1"/>
</dbReference>
<dbReference type="PANTHER" id="PTHR30146">
    <property type="entry name" value="LACI-RELATED TRANSCRIPTIONAL REPRESSOR"/>
    <property type="match status" value="1"/>
</dbReference>